<reference evidence="1 2" key="1">
    <citation type="journal article" date="2023" name="Cell">
        <title>Genetic manipulation of Patescibacteria provides mechanistic insights into microbial dark matter and the epibiotic lifestyle.</title>
        <authorList>
            <person name="Wang Y."/>
            <person name="Gallagher L.A."/>
            <person name="Andrade P.A."/>
            <person name="Liu A."/>
            <person name="Humphreys I.R."/>
            <person name="Turkarslan S."/>
            <person name="Cutler K.J."/>
            <person name="Arrieta-Ortiz M.L."/>
            <person name="Li Y."/>
            <person name="Radey M.C."/>
            <person name="McLean J.S."/>
            <person name="Cong Q."/>
            <person name="Baker D."/>
            <person name="Baliga N.S."/>
            <person name="Peterson S.B."/>
            <person name="Mougous J.D."/>
        </authorList>
    </citation>
    <scope>NUCLEOTIDE SEQUENCE [LARGE SCALE GENOMIC DNA]</scope>
    <source>
        <strain evidence="1 2">ML1</strain>
    </source>
</reference>
<accession>A0ABY8WTW5</accession>
<keyword evidence="2" id="KW-1185">Reference proteome</keyword>
<protein>
    <submittedName>
        <fullName evidence="1">Uncharacterized protein</fullName>
    </submittedName>
</protein>
<evidence type="ECO:0000313" key="2">
    <source>
        <dbReference type="Proteomes" id="UP001177295"/>
    </source>
</evidence>
<gene>
    <name evidence="1" type="ORF">SEML1_0233</name>
</gene>
<evidence type="ECO:0000313" key="1">
    <source>
        <dbReference type="EMBL" id="WIO45863.1"/>
    </source>
</evidence>
<name>A0ABY8WTW5_9BACT</name>
<dbReference type="Proteomes" id="UP001177295">
    <property type="component" value="Chromosome"/>
</dbReference>
<sequence>MGREPVNRNNNPYSNELSLEEARRAGDKFREFFIDVCENPGLPKRGRMRRRGGSSDWFQASANLPSGEHEGVSIDFVVEASDLDGDFNALVIFRDSEDKGVVYSLEGKYKSGYNVVCREFLEVEIGEDGCRKIVQGEDGVIVGIGEVDWLVKYTQDRLEEK</sequence>
<proteinExistence type="predicted"/>
<organism evidence="1 2">
    <name type="scientific">Candidatus Southlakia epibionticum</name>
    <dbReference type="NCBI Taxonomy" id="3043284"/>
    <lineage>
        <taxon>Bacteria</taxon>
        <taxon>Candidatus Saccharimonadota</taxon>
        <taxon>Candidatus Saccharimonadia</taxon>
        <taxon>Candidatus Saccharimonadales</taxon>
        <taxon>Candidatus Saccharimonadaceae</taxon>
        <taxon>Candidatus Southlakia</taxon>
    </lineage>
</organism>
<dbReference type="EMBL" id="CP124550">
    <property type="protein sequence ID" value="WIO45863.1"/>
    <property type="molecule type" value="Genomic_DNA"/>
</dbReference>
<dbReference type="RefSeq" id="WP_376754233.1">
    <property type="nucleotide sequence ID" value="NZ_CP124550.1"/>
</dbReference>